<evidence type="ECO:0000259" key="1">
    <source>
        <dbReference type="Pfam" id="PF08887"/>
    </source>
</evidence>
<feature type="domain" description="T6SS immunity protein Tdi1 C-terminal" evidence="2">
    <location>
        <begin position="160"/>
        <end position="211"/>
    </location>
</feature>
<reference evidence="4" key="1">
    <citation type="journal article" date="2019" name="Int. J. Syst. Evol. Microbiol.">
        <title>The Global Catalogue of Microorganisms (GCM) 10K type strain sequencing project: providing services to taxonomists for standard genome sequencing and annotation.</title>
        <authorList>
            <consortium name="The Broad Institute Genomics Platform"/>
            <consortium name="The Broad Institute Genome Sequencing Center for Infectious Disease"/>
            <person name="Wu L."/>
            <person name="Ma J."/>
        </authorList>
    </citation>
    <scope>NUCLEOTIDE SEQUENCE [LARGE SCALE GENOMIC DNA]</scope>
    <source>
        <strain evidence="4">CCUG 36956</strain>
    </source>
</reference>
<proteinExistence type="predicted"/>
<feature type="domain" description="GAD-related" evidence="1">
    <location>
        <begin position="15"/>
        <end position="116"/>
    </location>
</feature>
<dbReference type="InterPro" id="IPR015002">
    <property type="entry name" value="T6SS_Tdi1_C"/>
</dbReference>
<evidence type="ECO:0000313" key="3">
    <source>
        <dbReference type="EMBL" id="MFC6011507.1"/>
    </source>
</evidence>
<dbReference type="Proteomes" id="UP001596223">
    <property type="component" value="Unassembled WGS sequence"/>
</dbReference>
<keyword evidence="4" id="KW-1185">Reference proteome</keyword>
<evidence type="ECO:0000259" key="2">
    <source>
        <dbReference type="Pfam" id="PF08906"/>
    </source>
</evidence>
<protein>
    <submittedName>
        <fullName evidence="3">GAD-like domain-containing protein</fullName>
    </submittedName>
</protein>
<accession>A0ABW1JPY4</accession>
<dbReference type="RefSeq" id="WP_378603311.1">
    <property type="nucleotide sequence ID" value="NZ_JBHSQN010000005.1"/>
</dbReference>
<organism evidence="3 4">
    <name type="scientific">Nocardia lasii</name>
    <dbReference type="NCBI Taxonomy" id="1616107"/>
    <lineage>
        <taxon>Bacteria</taxon>
        <taxon>Bacillati</taxon>
        <taxon>Actinomycetota</taxon>
        <taxon>Actinomycetes</taxon>
        <taxon>Mycobacteriales</taxon>
        <taxon>Nocardiaceae</taxon>
        <taxon>Nocardia</taxon>
    </lineage>
</organism>
<gene>
    <name evidence="3" type="ORF">ACFP3H_10635</name>
</gene>
<dbReference type="InterPro" id="IPR014983">
    <property type="entry name" value="GAD-rel"/>
</dbReference>
<name>A0ABW1JPY4_9NOCA</name>
<dbReference type="Pfam" id="PF08906">
    <property type="entry name" value="T6SS_Tdi1_C"/>
    <property type="match status" value="1"/>
</dbReference>
<comment type="caution">
    <text evidence="3">The sequence shown here is derived from an EMBL/GenBank/DDBJ whole genome shotgun (WGS) entry which is preliminary data.</text>
</comment>
<dbReference type="Pfam" id="PF08887">
    <property type="entry name" value="GAD-like"/>
    <property type="match status" value="1"/>
</dbReference>
<sequence>MNAEWTEPLIRIGVEQVIARLGTPHSVVSADGSIIDKYVGVVPELLIDVWRAVGFSGYADGLLWLCNPDEWQPVVDEWISDMEMPFHDQWTPFTRTAFGVLTMWGARTGKSLTIDTQNGLIIPVDQTESMIDELDIDLQVMVALDVRPEVREFSDKDGDDDEPMFRRVHKRLGDLDASTMYGCVPAVGLGGSFTPRGMQIVNAVEHVRFLSTVTPRQVMNWKF</sequence>
<evidence type="ECO:0000313" key="4">
    <source>
        <dbReference type="Proteomes" id="UP001596223"/>
    </source>
</evidence>
<dbReference type="EMBL" id="JBHSQN010000005">
    <property type="protein sequence ID" value="MFC6011507.1"/>
    <property type="molecule type" value="Genomic_DNA"/>
</dbReference>